<organism evidence="2 3">
    <name type="scientific">Sphagnum jensenii</name>
    <dbReference type="NCBI Taxonomy" id="128206"/>
    <lineage>
        <taxon>Eukaryota</taxon>
        <taxon>Viridiplantae</taxon>
        <taxon>Streptophyta</taxon>
        <taxon>Embryophyta</taxon>
        <taxon>Bryophyta</taxon>
        <taxon>Sphagnophytina</taxon>
        <taxon>Sphagnopsida</taxon>
        <taxon>Sphagnales</taxon>
        <taxon>Sphagnaceae</taxon>
        <taxon>Sphagnum</taxon>
    </lineage>
</organism>
<proteinExistence type="predicted"/>
<dbReference type="SUPFAM" id="SSF53822">
    <property type="entry name" value="Periplasmic binding protein-like I"/>
    <property type="match status" value="1"/>
</dbReference>
<evidence type="ECO:0000313" key="3">
    <source>
        <dbReference type="Proteomes" id="UP001497444"/>
    </source>
</evidence>
<evidence type="ECO:0000313" key="2">
    <source>
        <dbReference type="EMBL" id="CAK9250855.1"/>
    </source>
</evidence>
<evidence type="ECO:0008006" key="4">
    <source>
        <dbReference type="Google" id="ProtNLM"/>
    </source>
</evidence>
<accession>A0ABP0VBK2</accession>
<gene>
    <name evidence="2" type="ORF">CSSPJE1EN1_LOCUS26233</name>
</gene>
<name>A0ABP0VBK2_9BRYO</name>
<dbReference type="InterPro" id="IPR028082">
    <property type="entry name" value="Peripla_BP_I"/>
</dbReference>
<dbReference type="PANTHER" id="PTHR30483:SF6">
    <property type="entry name" value="PERIPLASMIC BINDING PROTEIN OF ABC TRANSPORTER FOR NATURAL AMINO ACIDS"/>
    <property type="match status" value="1"/>
</dbReference>
<dbReference type="Proteomes" id="UP001497444">
    <property type="component" value="Unassembled WGS sequence"/>
</dbReference>
<comment type="caution">
    <text evidence="2">The sequence shown here is derived from an EMBL/GenBank/DDBJ whole genome shotgun (WGS) entry which is preliminary data.</text>
</comment>
<sequence length="420" mass="47102">VGSVSRPDITDGSAEASISRSNAPQMPATAAAQPAGTHSHPDSVIRIGLILPFDAQGSLDLLTAAMTDDGLPKPSDNGLKEPAHVALDFYEGLRYALDKDSSGRRIAIYVFDSQNSDSVVQELLKNDSLRACDIIIGPTAYNQARTVAAFCKTNRIINIQPFVSSKSFSTDNPYLVRFVPTIDAHLQKEYEMVLDSFSDANIVIYTTKRERDMYAARLFDTLFSSYNSINPAKLKYAFFNSSDSTLPAPRRSLSYYLRPGQRNVVMMACYEDPLINSQLRTLRENTVVFGMPTWIEAEQIRVDYLDRAQPYFTDFYYVDTARTPVADFVRGYNDVYNQSPSRFAYLGYDAMRYLSVIFAKYGKAFTQGFDNESYDGLAYSFHISPVITAPAGSDTPAISYYTNTAMHLFQVSDYKVWMIR</sequence>
<feature type="region of interest" description="Disordered" evidence="1">
    <location>
        <begin position="1"/>
        <end position="39"/>
    </location>
</feature>
<dbReference type="PANTHER" id="PTHR30483">
    <property type="entry name" value="LEUCINE-SPECIFIC-BINDING PROTEIN"/>
    <property type="match status" value="1"/>
</dbReference>
<feature type="compositionally biased region" description="Low complexity" evidence="1">
    <location>
        <begin position="23"/>
        <end position="35"/>
    </location>
</feature>
<dbReference type="CDD" id="cd06268">
    <property type="entry name" value="PBP1_ABC_transporter_LIVBP-like"/>
    <property type="match status" value="1"/>
</dbReference>
<dbReference type="Gene3D" id="3.40.50.2300">
    <property type="match status" value="2"/>
</dbReference>
<dbReference type="EMBL" id="CAXAQS010000256">
    <property type="protein sequence ID" value="CAK9250855.1"/>
    <property type="molecule type" value="Genomic_DNA"/>
</dbReference>
<protein>
    <recommendedName>
        <fullName evidence="4">Leucine-binding protein domain-containing protein</fullName>
    </recommendedName>
</protein>
<feature type="non-terminal residue" evidence="2">
    <location>
        <position position="1"/>
    </location>
</feature>
<evidence type="ECO:0000256" key="1">
    <source>
        <dbReference type="SAM" id="MobiDB-lite"/>
    </source>
</evidence>
<reference evidence="2" key="1">
    <citation type="submission" date="2024-02" db="EMBL/GenBank/DDBJ databases">
        <authorList>
            <consortium name="ELIXIR-Norway"/>
            <consortium name="Elixir Norway"/>
        </authorList>
    </citation>
    <scope>NUCLEOTIDE SEQUENCE</scope>
</reference>
<dbReference type="InterPro" id="IPR051010">
    <property type="entry name" value="BCAA_transport"/>
</dbReference>
<keyword evidence="3" id="KW-1185">Reference proteome</keyword>